<evidence type="ECO:0000313" key="1">
    <source>
        <dbReference type="EMBL" id="SMC86097.1"/>
    </source>
</evidence>
<organism evidence="1 2">
    <name type="scientific">Pedobacter nyackensis</name>
    <dbReference type="NCBI Taxonomy" id="475255"/>
    <lineage>
        <taxon>Bacteria</taxon>
        <taxon>Pseudomonadati</taxon>
        <taxon>Bacteroidota</taxon>
        <taxon>Sphingobacteriia</taxon>
        <taxon>Sphingobacteriales</taxon>
        <taxon>Sphingobacteriaceae</taxon>
        <taxon>Pedobacter</taxon>
    </lineage>
</organism>
<dbReference type="RefSeq" id="WP_084289169.1">
    <property type="nucleotide sequence ID" value="NZ_FWYB01000004.1"/>
</dbReference>
<protein>
    <submittedName>
        <fullName evidence="1">Uncharacterized protein</fullName>
    </submittedName>
</protein>
<gene>
    <name evidence="1" type="ORF">SAMN04488101_10450</name>
</gene>
<accession>A0A1W2CLG8</accession>
<name>A0A1W2CLG8_9SPHI</name>
<proteinExistence type="predicted"/>
<dbReference type="Proteomes" id="UP000192678">
    <property type="component" value="Unassembled WGS sequence"/>
</dbReference>
<reference evidence="1 2" key="1">
    <citation type="submission" date="2017-04" db="EMBL/GenBank/DDBJ databases">
        <authorList>
            <person name="Afonso C.L."/>
            <person name="Miller P.J."/>
            <person name="Scott M.A."/>
            <person name="Spackman E."/>
            <person name="Goraichik I."/>
            <person name="Dimitrov K.M."/>
            <person name="Suarez D.L."/>
            <person name="Swayne D.E."/>
        </authorList>
    </citation>
    <scope>NUCLEOTIDE SEQUENCE [LARGE SCALE GENOMIC DNA]</scope>
    <source>
        <strain evidence="1 2">DSM 19625</strain>
    </source>
</reference>
<dbReference type="EMBL" id="FWYB01000004">
    <property type="protein sequence ID" value="SMC86097.1"/>
    <property type="molecule type" value="Genomic_DNA"/>
</dbReference>
<dbReference type="STRING" id="475255.SAMN04488101_10450"/>
<dbReference type="OrthoDB" id="746896at2"/>
<dbReference type="AlphaFoldDB" id="A0A1W2CLG8"/>
<evidence type="ECO:0000313" key="2">
    <source>
        <dbReference type="Proteomes" id="UP000192678"/>
    </source>
</evidence>
<sequence length="294" mass="33477">MKNLILGLIITPVFALYDVNHDQKSINVRDTIPKGFSFLKDEVKPDGTKPCFNGAYYRKAVSSKDVWIGISGTVVLPKIAFDASRKNDEKSGQFLDNPSVYMGGSMNEQETDVGMTWAVVKDEKGNISDERKSFRPFFRRASYPKTGQKDIWQNAPASKEFYWYPGEEIKMSVRVISDGKLRFIVEGAGKRYEANFESDGYKMNGVGEFKRVNAIDQVRNEGKAAQPTKTRVENAVWKETNLFRMQNGKVIQVPLHKDRFTDMRCPDVKYFNITSNKKQQKIGAETINIYGNPH</sequence>
<keyword evidence="2" id="KW-1185">Reference proteome</keyword>